<proteinExistence type="inferred from homology"/>
<accession>A0A5M3MG10</accession>
<dbReference type="InterPro" id="IPR050082">
    <property type="entry name" value="RNA_methyltr_RlmE"/>
</dbReference>
<dbReference type="InterPro" id="IPR015507">
    <property type="entry name" value="rRNA-MeTfrase_E"/>
</dbReference>
<dbReference type="Gene3D" id="3.40.50.150">
    <property type="entry name" value="Vaccinia Virus protein VP39"/>
    <property type="match status" value="1"/>
</dbReference>
<dbReference type="OrthoDB" id="20105at2759"/>
<comment type="similarity">
    <text evidence="1">Belongs to the class I-like SAM-binding methyltransferase superfamily. RNA methyltransferase RlmE family.</text>
</comment>
<keyword evidence="2" id="KW-0698">rRNA processing</keyword>
<keyword evidence="5" id="KW-0949">S-adenosyl-L-methionine</keyword>
<dbReference type="GO" id="GO:0008650">
    <property type="term" value="F:rRNA (uridine-2'-O-)-methyltransferase activity"/>
    <property type="evidence" value="ECO:0007669"/>
    <property type="project" value="TreeGrafter"/>
</dbReference>
<reference evidence="10" key="1">
    <citation type="journal article" date="2012" name="Science">
        <title>The Paleozoic origin of enzymatic lignin decomposition reconstructed from 31 fungal genomes.</title>
        <authorList>
            <person name="Floudas D."/>
            <person name="Binder M."/>
            <person name="Riley R."/>
            <person name="Barry K."/>
            <person name="Blanchette R.A."/>
            <person name="Henrissat B."/>
            <person name="Martinez A.T."/>
            <person name="Otillar R."/>
            <person name="Spatafora J.W."/>
            <person name="Yadav J.S."/>
            <person name="Aerts A."/>
            <person name="Benoit I."/>
            <person name="Boyd A."/>
            <person name="Carlson A."/>
            <person name="Copeland A."/>
            <person name="Coutinho P.M."/>
            <person name="de Vries R.P."/>
            <person name="Ferreira P."/>
            <person name="Findley K."/>
            <person name="Foster B."/>
            <person name="Gaskell J."/>
            <person name="Glotzer D."/>
            <person name="Gorecki P."/>
            <person name="Heitman J."/>
            <person name="Hesse C."/>
            <person name="Hori C."/>
            <person name="Igarashi K."/>
            <person name="Jurgens J.A."/>
            <person name="Kallen N."/>
            <person name="Kersten P."/>
            <person name="Kohler A."/>
            <person name="Kuees U."/>
            <person name="Kumar T.K.A."/>
            <person name="Kuo A."/>
            <person name="LaButti K."/>
            <person name="Larrondo L.F."/>
            <person name="Lindquist E."/>
            <person name="Ling A."/>
            <person name="Lombard V."/>
            <person name="Lucas S."/>
            <person name="Lundell T."/>
            <person name="Martin R."/>
            <person name="McLaughlin D.J."/>
            <person name="Morgenstern I."/>
            <person name="Morin E."/>
            <person name="Murat C."/>
            <person name="Nagy L.G."/>
            <person name="Nolan M."/>
            <person name="Ohm R.A."/>
            <person name="Patyshakuliyeva A."/>
            <person name="Rokas A."/>
            <person name="Ruiz-Duenas F.J."/>
            <person name="Sabat G."/>
            <person name="Salamov A."/>
            <person name="Samejima M."/>
            <person name="Schmutz J."/>
            <person name="Slot J.C."/>
            <person name="St John F."/>
            <person name="Stenlid J."/>
            <person name="Sun H."/>
            <person name="Sun S."/>
            <person name="Syed K."/>
            <person name="Tsang A."/>
            <person name="Wiebenga A."/>
            <person name="Young D."/>
            <person name="Pisabarro A."/>
            <person name="Eastwood D.C."/>
            <person name="Martin F."/>
            <person name="Cullen D."/>
            <person name="Grigoriev I.V."/>
            <person name="Hibbett D.S."/>
        </authorList>
    </citation>
    <scope>NUCLEOTIDE SEQUENCE [LARGE SCALE GENOMIC DNA]</scope>
    <source>
        <strain evidence="10">RWD-64-598 SS2</strain>
    </source>
</reference>
<keyword evidence="10" id="KW-1185">Reference proteome</keyword>
<dbReference type="PANTHER" id="PTHR10920:SF18">
    <property type="entry name" value="RRNA METHYLTRANSFERASE 2, MITOCHONDRIAL"/>
    <property type="match status" value="1"/>
</dbReference>
<dbReference type="InterPro" id="IPR002877">
    <property type="entry name" value="RNA_MeTrfase_FtsJ_dom"/>
</dbReference>
<feature type="compositionally biased region" description="Low complexity" evidence="7">
    <location>
        <begin position="119"/>
        <end position="133"/>
    </location>
</feature>
<dbReference type="GO" id="GO:0005739">
    <property type="term" value="C:mitochondrion"/>
    <property type="evidence" value="ECO:0007669"/>
    <property type="project" value="TreeGrafter"/>
</dbReference>
<dbReference type="GeneID" id="19200150"/>
<comment type="caution">
    <text evidence="9">The sequence shown here is derived from an EMBL/GenBank/DDBJ whole genome shotgun (WGS) entry which is preliminary data.</text>
</comment>
<dbReference type="RefSeq" id="XP_007772172.1">
    <property type="nucleotide sequence ID" value="XM_007773982.1"/>
</dbReference>
<keyword evidence="3 9" id="KW-0489">Methyltransferase</keyword>
<dbReference type="InterPro" id="IPR029063">
    <property type="entry name" value="SAM-dependent_MTases_sf"/>
</dbReference>
<dbReference type="Pfam" id="PF01728">
    <property type="entry name" value="FtsJ"/>
    <property type="match status" value="1"/>
</dbReference>
<dbReference type="EMBL" id="JH711583">
    <property type="protein sequence ID" value="EIW77860.1"/>
    <property type="molecule type" value="Genomic_DNA"/>
</dbReference>
<evidence type="ECO:0000259" key="8">
    <source>
        <dbReference type="Pfam" id="PF01728"/>
    </source>
</evidence>
<protein>
    <recommendedName>
        <fullName evidence="6">rRNA methyltransferase 2, mitochondrial</fullName>
    </recommendedName>
</protein>
<dbReference type="HAMAP" id="MF_01547">
    <property type="entry name" value="RNA_methyltr_E"/>
    <property type="match status" value="1"/>
</dbReference>
<dbReference type="PANTHER" id="PTHR10920">
    <property type="entry name" value="RIBOSOMAL RNA METHYLTRANSFERASE"/>
    <property type="match status" value="1"/>
</dbReference>
<keyword evidence="4 9" id="KW-0808">Transferase</keyword>
<sequence length="312" mass="34415">MLRPTAPLFKVTKSSRAWLARQGRDPYVTQRVASHGPSKSNKSNSKPAPLEDLPRSYRSRAAYKLLELDDKYHQFLTKPSVRAVVDLGAAPGGWSQVVAERHGFSTGWDFEEKGMGRGDPSSPSDDWSSSPSSLPQDTFPEPNTSREQSTILALDILPMLPIPGVHSLTFDFLRPDAPAALRSLLSARGHDYADVVLSDIAANMSGNRTRDVESSLDICRGVYEFCLGVLRPEEPGCDRPGGGRKGGALLIKHFNHPLLTEFRREHLEPQFRNVYYVKPDASRSDSSEGYWLCRGFRGPPGSGSSRAFSTNI</sequence>
<feature type="domain" description="Ribosomal RNA methyltransferase FtsJ" evidence="8">
    <location>
        <begin position="57"/>
        <end position="296"/>
    </location>
</feature>
<evidence type="ECO:0000256" key="7">
    <source>
        <dbReference type="SAM" id="MobiDB-lite"/>
    </source>
</evidence>
<organism evidence="9 10">
    <name type="scientific">Coniophora puteana (strain RWD-64-598)</name>
    <name type="common">Brown rot fungus</name>
    <dbReference type="NCBI Taxonomy" id="741705"/>
    <lineage>
        <taxon>Eukaryota</taxon>
        <taxon>Fungi</taxon>
        <taxon>Dikarya</taxon>
        <taxon>Basidiomycota</taxon>
        <taxon>Agaricomycotina</taxon>
        <taxon>Agaricomycetes</taxon>
        <taxon>Agaricomycetidae</taxon>
        <taxon>Boletales</taxon>
        <taxon>Coniophorineae</taxon>
        <taxon>Coniophoraceae</taxon>
        <taxon>Coniophora</taxon>
    </lineage>
</organism>
<evidence type="ECO:0000256" key="1">
    <source>
        <dbReference type="ARBA" id="ARBA00009258"/>
    </source>
</evidence>
<evidence type="ECO:0000256" key="4">
    <source>
        <dbReference type="ARBA" id="ARBA00022679"/>
    </source>
</evidence>
<dbReference type="SUPFAM" id="SSF53335">
    <property type="entry name" value="S-adenosyl-L-methionine-dependent methyltransferases"/>
    <property type="match status" value="1"/>
</dbReference>
<dbReference type="AlphaFoldDB" id="A0A5M3MG10"/>
<dbReference type="OMA" id="WSQVAVN"/>
<evidence type="ECO:0000256" key="3">
    <source>
        <dbReference type="ARBA" id="ARBA00022603"/>
    </source>
</evidence>
<evidence type="ECO:0000256" key="5">
    <source>
        <dbReference type="ARBA" id="ARBA00022691"/>
    </source>
</evidence>
<evidence type="ECO:0000256" key="2">
    <source>
        <dbReference type="ARBA" id="ARBA00022552"/>
    </source>
</evidence>
<feature type="region of interest" description="Disordered" evidence="7">
    <location>
        <begin position="109"/>
        <end position="145"/>
    </location>
</feature>
<gene>
    <name evidence="9" type="ORF">CONPUDRAFT_128836</name>
</gene>
<evidence type="ECO:0000256" key="6">
    <source>
        <dbReference type="ARBA" id="ARBA00041184"/>
    </source>
</evidence>
<evidence type="ECO:0000313" key="9">
    <source>
        <dbReference type="EMBL" id="EIW77860.1"/>
    </source>
</evidence>
<feature type="region of interest" description="Disordered" evidence="7">
    <location>
        <begin position="22"/>
        <end position="54"/>
    </location>
</feature>
<dbReference type="KEGG" id="cput:CONPUDRAFT_128836"/>
<name>A0A5M3MG10_CONPW</name>
<dbReference type="Proteomes" id="UP000053558">
    <property type="component" value="Unassembled WGS sequence"/>
</dbReference>
<evidence type="ECO:0000313" key="10">
    <source>
        <dbReference type="Proteomes" id="UP000053558"/>
    </source>
</evidence>